<dbReference type="InterPro" id="IPR029062">
    <property type="entry name" value="Class_I_gatase-like"/>
</dbReference>
<comment type="caution">
    <text evidence="6">The sequence shown here is derived from an EMBL/GenBank/DDBJ whole genome shotgun (WGS) entry which is preliminary data.</text>
</comment>
<dbReference type="PANTHER" id="PTHR43235:SF1">
    <property type="entry name" value="GLUTAMINE AMIDOTRANSFERASE PB2B2.05-RELATED"/>
    <property type="match status" value="1"/>
</dbReference>
<evidence type="ECO:0000313" key="6">
    <source>
        <dbReference type="EMBL" id="NGO62171.1"/>
    </source>
</evidence>
<comment type="function">
    <text evidence="3">Involved in the breakdown of putrescine via hydrolysis of the gamma-glutamyl linkage of gamma-glutamyl-gamma-aminobutyrate.</text>
</comment>
<dbReference type="PANTHER" id="PTHR43235">
    <property type="entry name" value="GLUTAMINE AMIDOTRANSFERASE PB2B2.05-RELATED"/>
    <property type="match status" value="1"/>
</dbReference>
<evidence type="ECO:0000313" key="7">
    <source>
        <dbReference type="Proteomes" id="UP000477849"/>
    </source>
</evidence>
<evidence type="ECO:0000256" key="5">
    <source>
        <dbReference type="ARBA" id="ARBA00066788"/>
    </source>
</evidence>
<evidence type="ECO:0000256" key="2">
    <source>
        <dbReference type="ARBA" id="ARBA00052718"/>
    </source>
</evidence>
<proteinExistence type="inferred from homology"/>
<dbReference type="Gene3D" id="3.40.50.880">
    <property type="match status" value="1"/>
</dbReference>
<dbReference type="FunFam" id="3.40.50.880:FF:000030">
    <property type="entry name" value="Gamma-glutamyl-gamma-aminobutyrate hydrolase PuuD"/>
    <property type="match status" value="1"/>
</dbReference>
<keyword evidence="7" id="KW-1185">Reference proteome</keyword>
<dbReference type="Proteomes" id="UP000477849">
    <property type="component" value="Unassembled WGS sequence"/>
</dbReference>
<dbReference type="InterPro" id="IPR044668">
    <property type="entry name" value="PuuD-like"/>
</dbReference>
<sequence length="250" mass="27129">MPKPIIAIPADIREFDGTSWHAAQNQYVRAALKVADVMSFIIPAFEAGNDTDALLDRVDGLLVSGSATNVHPSLYGGEVRESDGPFDPARDATTLPMIRRAIERGIPLLAICRGIQELNVALGGTLATEIQEQEGVWDHRKPQHADRDVMYSIRQDVVVAEGSCIARYLGTGRIPVNSLHRQAISKTAPSLQVEAIADDGTIEAVSVIGAKGFAIGVQWHPEYWAESDKPSRALFEAFGDAVRDYVKARG</sequence>
<gene>
    <name evidence="6" type="ORF">G6N76_00680</name>
</gene>
<comment type="similarity">
    <text evidence="1">Belongs to the peptidase C26 family.</text>
</comment>
<dbReference type="GO" id="GO:0033969">
    <property type="term" value="F:gamma-glutamyl-gamma-aminobutyrate hydrolase activity"/>
    <property type="evidence" value="ECO:0007669"/>
    <property type="project" value="UniProtKB-EC"/>
</dbReference>
<name>A0A6M1RVY2_9HYPH</name>
<dbReference type="AlphaFoldDB" id="A0A6M1RVY2"/>
<dbReference type="PROSITE" id="PS51273">
    <property type="entry name" value="GATASE_TYPE_1"/>
    <property type="match status" value="1"/>
</dbReference>
<dbReference type="GO" id="GO:0006598">
    <property type="term" value="P:polyamine catabolic process"/>
    <property type="evidence" value="ECO:0007669"/>
    <property type="project" value="TreeGrafter"/>
</dbReference>
<protein>
    <recommendedName>
        <fullName evidence="5">gamma-glutamyl-gamma-aminobutyrate hydrolase</fullName>
        <ecNumber evidence="5">3.5.1.94</ecNumber>
    </recommendedName>
</protein>
<comment type="catalytic activity">
    <reaction evidence="2">
        <text>4-(gamma-L-glutamylamino)butanoate + H2O = 4-aminobutanoate + L-glutamate</text>
        <dbReference type="Rhea" id="RHEA:19737"/>
        <dbReference type="ChEBI" id="CHEBI:15377"/>
        <dbReference type="ChEBI" id="CHEBI:29985"/>
        <dbReference type="ChEBI" id="CHEBI:58800"/>
        <dbReference type="ChEBI" id="CHEBI:59888"/>
        <dbReference type="EC" id="3.5.1.94"/>
    </reaction>
</comment>
<dbReference type="EMBL" id="JAAKZH010000001">
    <property type="protein sequence ID" value="NGO62171.1"/>
    <property type="molecule type" value="Genomic_DNA"/>
</dbReference>
<comment type="pathway">
    <text evidence="4">Amine and polyamine degradation; putrescine degradation; 4-aminobutanoate from putrescine: step 4/4.</text>
</comment>
<dbReference type="InterPro" id="IPR011697">
    <property type="entry name" value="Peptidase_C26"/>
</dbReference>
<evidence type="ECO:0000256" key="3">
    <source>
        <dbReference type="ARBA" id="ARBA00055068"/>
    </source>
</evidence>
<evidence type="ECO:0000256" key="4">
    <source>
        <dbReference type="ARBA" id="ARBA00060634"/>
    </source>
</evidence>
<dbReference type="Pfam" id="PF07722">
    <property type="entry name" value="Peptidase_C26"/>
    <property type="match status" value="1"/>
</dbReference>
<dbReference type="GO" id="GO:0005829">
    <property type="term" value="C:cytosol"/>
    <property type="evidence" value="ECO:0007669"/>
    <property type="project" value="TreeGrafter"/>
</dbReference>
<dbReference type="CDD" id="cd01745">
    <property type="entry name" value="GATase1_2"/>
    <property type="match status" value="1"/>
</dbReference>
<organism evidence="6 7">
    <name type="scientific">Rhizobium daejeonense</name>
    <dbReference type="NCBI Taxonomy" id="240521"/>
    <lineage>
        <taxon>Bacteria</taxon>
        <taxon>Pseudomonadati</taxon>
        <taxon>Pseudomonadota</taxon>
        <taxon>Alphaproteobacteria</taxon>
        <taxon>Hyphomicrobiales</taxon>
        <taxon>Rhizobiaceae</taxon>
        <taxon>Rhizobium/Agrobacterium group</taxon>
        <taxon>Rhizobium</taxon>
    </lineage>
</organism>
<keyword evidence="6" id="KW-0378">Hydrolase</keyword>
<evidence type="ECO:0000256" key="1">
    <source>
        <dbReference type="ARBA" id="ARBA00011083"/>
    </source>
</evidence>
<accession>A0A6M1RVY2</accession>
<dbReference type="EC" id="3.5.1.94" evidence="5"/>
<reference evidence="6 7" key="1">
    <citation type="submission" date="2020-02" db="EMBL/GenBank/DDBJ databases">
        <title>Genome sequence of the type strain CCBAU10050 of Rhizobium daejeonense.</title>
        <authorList>
            <person name="Gao J."/>
            <person name="Sun J."/>
        </authorList>
    </citation>
    <scope>NUCLEOTIDE SEQUENCE [LARGE SCALE GENOMIC DNA]</scope>
    <source>
        <strain evidence="6 7">CCBAU10050</strain>
    </source>
</reference>
<dbReference type="RefSeq" id="WP_163900900.1">
    <property type="nucleotide sequence ID" value="NZ_CP048427.1"/>
</dbReference>
<dbReference type="SUPFAM" id="SSF52317">
    <property type="entry name" value="Class I glutamine amidotransferase-like"/>
    <property type="match status" value="1"/>
</dbReference>